<accession>A0A1Z5KML1</accession>
<keyword evidence="3" id="KW-1185">Reference proteome</keyword>
<evidence type="ECO:0000256" key="1">
    <source>
        <dbReference type="SAM" id="MobiDB-lite"/>
    </source>
</evidence>
<feature type="compositionally biased region" description="Polar residues" evidence="1">
    <location>
        <begin position="40"/>
        <end position="58"/>
    </location>
</feature>
<dbReference type="EMBL" id="BDSP01000253">
    <property type="protein sequence ID" value="GAX27178.1"/>
    <property type="molecule type" value="Genomic_DNA"/>
</dbReference>
<evidence type="ECO:0000313" key="3">
    <source>
        <dbReference type="Proteomes" id="UP000198406"/>
    </source>
</evidence>
<sequence>MEPETVPIDIMDIDVGLVQLADSDDEEKEGAEAGDVVDDSNVSNTAPSALNVSNNMPLASSASFSSSSTSKRGISVAAAPSGKKARKPRQRKPLPACLEAFTRADLKKIFCAVESAIVEKKEGPVQVNLAQYIELGDGVTIFFNKREEEGGLNLDQIRQLCQAGWSERASGPHYC</sequence>
<gene>
    <name evidence="2" type="ORF">FisN_13Lu288</name>
</gene>
<name>A0A1Z5KML1_FISSO</name>
<comment type="caution">
    <text evidence="2">The sequence shown here is derived from an EMBL/GenBank/DDBJ whole genome shotgun (WGS) entry which is preliminary data.</text>
</comment>
<protein>
    <submittedName>
        <fullName evidence="2">Uncharacterized protein</fullName>
    </submittedName>
</protein>
<organism evidence="2 3">
    <name type="scientific">Fistulifera solaris</name>
    <name type="common">Oleaginous diatom</name>
    <dbReference type="NCBI Taxonomy" id="1519565"/>
    <lineage>
        <taxon>Eukaryota</taxon>
        <taxon>Sar</taxon>
        <taxon>Stramenopiles</taxon>
        <taxon>Ochrophyta</taxon>
        <taxon>Bacillariophyta</taxon>
        <taxon>Bacillariophyceae</taxon>
        <taxon>Bacillariophycidae</taxon>
        <taxon>Naviculales</taxon>
        <taxon>Naviculaceae</taxon>
        <taxon>Fistulifera</taxon>
    </lineage>
</organism>
<feature type="compositionally biased region" description="Low complexity" evidence="1">
    <location>
        <begin position="59"/>
        <end position="70"/>
    </location>
</feature>
<proteinExistence type="predicted"/>
<dbReference type="Proteomes" id="UP000198406">
    <property type="component" value="Unassembled WGS sequence"/>
</dbReference>
<feature type="region of interest" description="Disordered" evidence="1">
    <location>
        <begin position="22"/>
        <end position="91"/>
    </location>
</feature>
<evidence type="ECO:0000313" key="2">
    <source>
        <dbReference type="EMBL" id="GAX27178.1"/>
    </source>
</evidence>
<dbReference type="AlphaFoldDB" id="A0A1Z5KML1"/>
<reference evidence="2 3" key="1">
    <citation type="journal article" date="2015" name="Plant Cell">
        <title>Oil accumulation by the oleaginous diatom Fistulifera solaris as revealed by the genome and transcriptome.</title>
        <authorList>
            <person name="Tanaka T."/>
            <person name="Maeda Y."/>
            <person name="Veluchamy A."/>
            <person name="Tanaka M."/>
            <person name="Abida H."/>
            <person name="Marechal E."/>
            <person name="Bowler C."/>
            <person name="Muto M."/>
            <person name="Sunaga Y."/>
            <person name="Tanaka M."/>
            <person name="Yoshino T."/>
            <person name="Taniguchi T."/>
            <person name="Fukuda Y."/>
            <person name="Nemoto M."/>
            <person name="Matsumoto M."/>
            <person name="Wong P.S."/>
            <person name="Aburatani S."/>
            <person name="Fujibuchi W."/>
        </authorList>
    </citation>
    <scope>NUCLEOTIDE SEQUENCE [LARGE SCALE GENOMIC DNA]</scope>
    <source>
        <strain evidence="2 3">JPCC DA0580</strain>
    </source>
</reference>
<dbReference type="InParanoid" id="A0A1Z5KML1"/>